<dbReference type="AlphaFoldDB" id="A0A093XI15"/>
<comment type="caution">
    <text evidence="2">The sequence shown here is derived from an EMBL/GenBank/DDBJ whole genome shotgun (WGS) entry which is preliminary data.</text>
</comment>
<feature type="region of interest" description="Disordered" evidence="1">
    <location>
        <begin position="1"/>
        <end position="31"/>
    </location>
</feature>
<accession>A0A093XI15</accession>
<protein>
    <submittedName>
        <fullName evidence="2">Uncharacterized protein</fullName>
    </submittedName>
</protein>
<name>A0A093XI15_TALMA</name>
<reference evidence="2" key="1">
    <citation type="journal article" date="2014" name="PLoS Genet.">
        <title>Signature Gene Expression Reveals Novel Clues to the Molecular Mechanisms of Dimorphic Transition in Penicillium marneffei.</title>
        <authorList>
            <person name="Yang E."/>
            <person name="Wang G."/>
            <person name="Cai J."/>
            <person name="Woo P.C."/>
            <person name="Lau S.K."/>
            <person name="Yuen K.-Y."/>
            <person name="Chow W.-N."/>
            <person name="Lin X."/>
        </authorList>
    </citation>
    <scope>NUCLEOTIDE SEQUENCE [LARGE SCALE GENOMIC DNA]</scope>
    <source>
        <strain evidence="2">PM1</strain>
    </source>
</reference>
<dbReference type="HOGENOM" id="CLU_3399647_0_0_1"/>
<organism evidence="2">
    <name type="scientific">Talaromyces marneffei PM1</name>
    <dbReference type="NCBI Taxonomy" id="1077442"/>
    <lineage>
        <taxon>Eukaryota</taxon>
        <taxon>Fungi</taxon>
        <taxon>Dikarya</taxon>
        <taxon>Ascomycota</taxon>
        <taxon>Pezizomycotina</taxon>
        <taxon>Eurotiomycetes</taxon>
        <taxon>Eurotiomycetidae</taxon>
        <taxon>Eurotiales</taxon>
        <taxon>Trichocomaceae</taxon>
        <taxon>Talaromyces</taxon>
        <taxon>Talaromyces sect. Talaromyces</taxon>
    </lineage>
</organism>
<dbReference type="EMBL" id="JPOX01000026">
    <property type="protein sequence ID" value="KFX44873.1"/>
    <property type="molecule type" value="Genomic_DNA"/>
</dbReference>
<evidence type="ECO:0000256" key="1">
    <source>
        <dbReference type="SAM" id="MobiDB-lite"/>
    </source>
</evidence>
<sequence>MASSITNDDWPGVNPPIQHLPTTYLPEAGSS</sequence>
<gene>
    <name evidence="2" type="ORF">GQ26_0261260</name>
</gene>
<proteinExistence type="predicted"/>
<evidence type="ECO:0000313" key="2">
    <source>
        <dbReference type="EMBL" id="KFX44873.1"/>
    </source>
</evidence>